<dbReference type="EMBL" id="PQXI01000095">
    <property type="protein sequence ID" value="TGO24790.1"/>
    <property type="molecule type" value="Genomic_DNA"/>
</dbReference>
<evidence type="ECO:0000313" key="1">
    <source>
        <dbReference type="EMBL" id="TGO24790.1"/>
    </source>
</evidence>
<gene>
    <name evidence="1" type="ORF">BPAE_0095g00260</name>
</gene>
<keyword evidence="2" id="KW-1185">Reference proteome</keyword>
<comment type="caution">
    <text evidence="1">The sequence shown here is derived from an EMBL/GenBank/DDBJ whole genome shotgun (WGS) entry which is preliminary data.</text>
</comment>
<accession>A0A4Z1FML8</accession>
<evidence type="ECO:0000313" key="2">
    <source>
        <dbReference type="Proteomes" id="UP000297910"/>
    </source>
</evidence>
<protein>
    <submittedName>
        <fullName evidence="1">Uncharacterized protein</fullName>
    </submittedName>
</protein>
<organism evidence="1 2">
    <name type="scientific">Botrytis paeoniae</name>
    <dbReference type="NCBI Taxonomy" id="278948"/>
    <lineage>
        <taxon>Eukaryota</taxon>
        <taxon>Fungi</taxon>
        <taxon>Dikarya</taxon>
        <taxon>Ascomycota</taxon>
        <taxon>Pezizomycotina</taxon>
        <taxon>Leotiomycetes</taxon>
        <taxon>Helotiales</taxon>
        <taxon>Sclerotiniaceae</taxon>
        <taxon>Botrytis</taxon>
    </lineage>
</organism>
<sequence length="125" mass="14056">MSKEVQLEKALRREARALRHSTPTSISASIKASIRAPPPVTSLRKGFPAFQVAKRQLTIESCGDYQIPGSDFQLDGAQLRQHNKRPVEYQQYTWPTLHTCRSADPEGPRNSQAMLNSILNSIRIL</sequence>
<dbReference type="Proteomes" id="UP000297910">
    <property type="component" value="Unassembled WGS sequence"/>
</dbReference>
<dbReference type="AlphaFoldDB" id="A0A4Z1FML8"/>
<name>A0A4Z1FML8_9HELO</name>
<proteinExistence type="predicted"/>
<reference evidence="1 2" key="1">
    <citation type="submission" date="2017-12" db="EMBL/GenBank/DDBJ databases">
        <title>Comparative genomics of Botrytis spp.</title>
        <authorList>
            <person name="Valero-Jimenez C.A."/>
            <person name="Tapia P."/>
            <person name="Veloso J."/>
            <person name="Silva-Moreno E."/>
            <person name="Staats M."/>
            <person name="Valdes J.H."/>
            <person name="Van Kan J.A.L."/>
        </authorList>
    </citation>
    <scope>NUCLEOTIDE SEQUENCE [LARGE SCALE GENOMIC DNA]</scope>
    <source>
        <strain evidence="1 2">Bp0003</strain>
    </source>
</reference>